<evidence type="ECO:0008006" key="2">
    <source>
        <dbReference type="Google" id="ProtNLM"/>
    </source>
</evidence>
<gene>
    <name evidence="1" type="ORF">DMENIID0002_00160</name>
</gene>
<organism evidence="1">
    <name type="scientific">Candidatus Tisiphia endosymbiont of Sergentomyia squamirostris</name>
    <dbReference type="NCBI Taxonomy" id="3113639"/>
    <lineage>
        <taxon>Bacteria</taxon>
        <taxon>Pseudomonadati</taxon>
        <taxon>Pseudomonadota</taxon>
        <taxon>Alphaproteobacteria</taxon>
        <taxon>Rickettsiales</taxon>
        <taxon>Rickettsiaceae</taxon>
        <taxon>Rickettsieae</taxon>
        <taxon>Candidatus Tisiphia</taxon>
    </lineage>
</organism>
<sequence length="73" mass="8582">MRTMSISLNETLYDKLKYMIPSKKISNFVSNAIAKELEKKELELTLAYKDAEQDNERQNLLKEWDAIDDISKK</sequence>
<dbReference type="AlphaFoldDB" id="A0AAT9G6H5"/>
<protein>
    <recommendedName>
        <fullName evidence="2">Toxin-antitoxin system, antitoxin component, ribbon-helix-helix domain protein</fullName>
    </recommendedName>
</protein>
<proteinExistence type="predicted"/>
<accession>A0AAT9G6H5</accession>
<evidence type="ECO:0000313" key="1">
    <source>
        <dbReference type="EMBL" id="BFD45370.1"/>
    </source>
</evidence>
<dbReference type="EMBL" id="AP029170">
    <property type="protein sequence ID" value="BFD45370.1"/>
    <property type="molecule type" value="Genomic_DNA"/>
</dbReference>
<name>A0AAT9G6H5_9RICK</name>
<reference evidence="1" key="1">
    <citation type="submission" date="2024-01" db="EMBL/GenBank/DDBJ databases">
        <title>Sequencing the genomes of a sandfly, Sergentomyia squamirostris, and its two endosymbionts.</title>
        <authorList>
            <person name="Itokawa K."/>
            <person name="Sanjoba C."/>
        </authorList>
    </citation>
    <scope>NUCLEOTIDE SEQUENCE</scope>
    <source>
        <strain evidence="1">RiSSQ</strain>
    </source>
</reference>